<comment type="caution">
    <text evidence="2">The sequence shown here is derived from an EMBL/GenBank/DDBJ whole genome shotgun (WGS) entry which is preliminary data.</text>
</comment>
<evidence type="ECO:0000313" key="3">
    <source>
        <dbReference type="Proteomes" id="UP000613740"/>
    </source>
</evidence>
<keyword evidence="3" id="KW-1185">Reference proteome</keyword>
<dbReference type="OrthoDB" id="1932153at2759"/>
<gene>
    <name evidence="2" type="ORF">HYH02_015003</name>
</gene>
<proteinExistence type="predicted"/>
<dbReference type="AlphaFoldDB" id="A0A835STK4"/>
<feature type="compositionally biased region" description="Pro residues" evidence="1">
    <location>
        <begin position="47"/>
        <end position="57"/>
    </location>
</feature>
<feature type="compositionally biased region" description="Pro residues" evidence="1">
    <location>
        <begin position="218"/>
        <end position="228"/>
    </location>
</feature>
<evidence type="ECO:0000313" key="2">
    <source>
        <dbReference type="EMBL" id="KAG2425631.1"/>
    </source>
</evidence>
<feature type="region of interest" description="Disordered" evidence="1">
    <location>
        <begin position="194"/>
        <end position="234"/>
    </location>
</feature>
<dbReference type="Proteomes" id="UP000613740">
    <property type="component" value="Unassembled WGS sequence"/>
</dbReference>
<feature type="compositionally biased region" description="Gly residues" evidence="1">
    <location>
        <begin position="119"/>
        <end position="128"/>
    </location>
</feature>
<name>A0A835STK4_9CHLO</name>
<evidence type="ECO:0000256" key="1">
    <source>
        <dbReference type="SAM" id="MobiDB-lite"/>
    </source>
</evidence>
<protein>
    <submittedName>
        <fullName evidence="2">Uncharacterized protein</fullName>
    </submittedName>
</protein>
<reference evidence="2" key="1">
    <citation type="journal article" date="2020" name="bioRxiv">
        <title>Comparative genomics of Chlamydomonas.</title>
        <authorList>
            <person name="Craig R.J."/>
            <person name="Hasan A.R."/>
            <person name="Ness R.W."/>
            <person name="Keightley P.D."/>
        </authorList>
    </citation>
    <scope>NUCLEOTIDE SEQUENCE</scope>
    <source>
        <strain evidence="2">CCAP 11/173</strain>
    </source>
</reference>
<dbReference type="EMBL" id="JAEHOD010000114">
    <property type="protein sequence ID" value="KAG2425631.1"/>
    <property type="molecule type" value="Genomic_DNA"/>
</dbReference>
<sequence length="381" mass="40882">MAAPGPQGYVAAGPPGTPPPGTFTASSPPGYPPAPNQDWASAHHGRPPPPAPPPSPGPAAVYVATPKIEMQPWARNVWRWLADHTVGVARVDLRRPTPPLPEQYDGNLLVVRSRRSLAEGGGRTGRGGFTRRKGRESQPQYAAPVYGVPTYPAAVPPPSYGGPPPAPGQPLLMGARIKITRSFLVGGLGSWGRFRGSERDSSSSSSEEGEVKHVHISPPSPAPPPLSSPRPKMSAWSDRPLLDFGLGVCLDLDAQQIQPVARIKVKDLVSLKAFPMGMLKISRSIPLGPVALKVRYELPLAHAKRFWEPPARLMVRLDNAAGSGVHLTPGGLEFDEKVLRFGDAVSVRASAAVCFPRQLPLQDDEPPLRLQVHRLSLKSIW</sequence>
<accession>A0A835STK4</accession>
<feature type="region of interest" description="Disordered" evidence="1">
    <location>
        <begin position="118"/>
        <end position="141"/>
    </location>
</feature>
<organism evidence="2 3">
    <name type="scientific">Chlamydomonas schloesseri</name>
    <dbReference type="NCBI Taxonomy" id="2026947"/>
    <lineage>
        <taxon>Eukaryota</taxon>
        <taxon>Viridiplantae</taxon>
        <taxon>Chlorophyta</taxon>
        <taxon>core chlorophytes</taxon>
        <taxon>Chlorophyceae</taxon>
        <taxon>CS clade</taxon>
        <taxon>Chlamydomonadales</taxon>
        <taxon>Chlamydomonadaceae</taxon>
        <taxon>Chlamydomonas</taxon>
    </lineage>
</organism>
<feature type="region of interest" description="Disordered" evidence="1">
    <location>
        <begin position="1"/>
        <end position="60"/>
    </location>
</feature>